<dbReference type="PANTHER" id="PTHR16469:SF7">
    <property type="entry name" value="UBIQUITIN-ASSOCIATED AND SH3 DOMAIN-CONTAINING PROTEIN A"/>
    <property type="match status" value="1"/>
</dbReference>
<dbReference type="AlphaFoldDB" id="A0A915IW03"/>
<name>A0A915IW03_ROMCU</name>
<dbReference type="WBParaSite" id="nRc.2.0.1.t18380-RA">
    <property type="protein sequence ID" value="nRc.2.0.1.t18380-RA"/>
    <property type="gene ID" value="nRc.2.0.1.g18380"/>
</dbReference>
<dbReference type="Proteomes" id="UP000887565">
    <property type="component" value="Unplaced"/>
</dbReference>
<protein>
    <submittedName>
        <fullName evidence="2">Uncharacterized protein</fullName>
    </submittedName>
</protein>
<evidence type="ECO:0000313" key="2">
    <source>
        <dbReference type="WBParaSite" id="nRc.2.0.1.t18380-RA"/>
    </source>
</evidence>
<dbReference type="PANTHER" id="PTHR16469">
    <property type="entry name" value="UBIQUITIN-ASSOCIATED AND SH3 DOMAIN-CONTAINING BA-RELATED"/>
    <property type="match status" value="1"/>
</dbReference>
<organism evidence="1 2">
    <name type="scientific">Romanomermis culicivorax</name>
    <name type="common">Nematode worm</name>
    <dbReference type="NCBI Taxonomy" id="13658"/>
    <lineage>
        <taxon>Eukaryota</taxon>
        <taxon>Metazoa</taxon>
        <taxon>Ecdysozoa</taxon>
        <taxon>Nematoda</taxon>
        <taxon>Enoplea</taxon>
        <taxon>Dorylaimia</taxon>
        <taxon>Mermithida</taxon>
        <taxon>Mermithoidea</taxon>
        <taxon>Mermithidae</taxon>
        <taxon>Romanomermis</taxon>
    </lineage>
</organism>
<proteinExistence type="predicted"/>
<dbReference type="Pfam" id="PF00300">
    <property type="entry name" value="His_Phos_1"/>
    <property type="match status" value="1"/>
</dbReference>
<dbReference type="CDD" id="cd07067">
    <property type="entry name" value="HP_PGM_like"/>
    <property type="match status" value="1"/>
</dbReference>
<sequence length="280" mass="31059">MRRLLFVRHGQRLDRYFSDAYPKVKEWTANFVPTVLTSTLHFPDAHLYAFSSPKNRCFSSSGSYVQVNIETPLHLPNRGRIELYADDPPLTVGGEMSAQLLGNKLAASQIRVTCAYSSPALRCVQTSYRVLQGQLGAMAPKNLAAQAKLASQADFFGGSVGPIKIDGGLYEFGSATTGGLAFAEPKFLYDKASTSTILLVSHASTILTFVRELIQKPTSEETLDQLINIPPSLTTILLEELENGKWVLPVVQPFPSFESRCKSSFSQKWLEKTQYENLWD</sequence>
<keyword evidence="1" id="KW-1185">Reference proteome</keyword>
<dbReference type="SUPFAM" id="SSF53254">
    <property type="entry name" value="Phosphoglycerate mutase-like"/>
    <property type="match status" value="1"/>
</dbReference>
<dbReference type="InterPro" id="IPR051710">
    <property type="entry name" value="Phosphatase_SH3-domain"/>
</dbReference>
<dbReference type="GO" id="GO:0016791">
    <property type="term" value="F:phosphatase activity"/>
    <property type="evidence" value="ECO:0007669"/>
    <property type="project" value="UniProtKB-ARBA"/>
</dbReference>
<dbReference type="InterPro" id="IPR013078">
    <property type="entry name" value="His_Pase_superF_clade-1"/>
</dbReference>
<dbReference type="InterPro" id="IPR029033">
    <property type="entry name" value="His_PPase_superfam"/>
</dbReference>
<reference evidence="2" key="1">
    <citation type="submission" date="2022-11" db="UniProtKB">
        <authorList>
            <consortium name="WormBaseParasite"/>
        </authorList>
    </citation>
    <scope>IDENTIFICATION</scope>
</reference>
<dbReference type="Gene3D" id="3.40.50.1240">
    <property type="entry name" value="Phosphoglycerate mutase-like"/>
    <property type="match status" value="1"/>
</dbReference>
<dbReference type="GO" id="GO:0005737">
    <property type="term" value="C:cytoplasm"/>
    <property type="evidence" value="ECO:0007669"/>
    <property type="project" value="TreeGrafter"/>
</dbReference>
<accession>A0A915IW03</accession>
<evidence type="ECO:0000313" key="1">
    <source>
        <dbReference type="Proteomes" id="UP000887565"/>
    </source>
</evidence>